<dbReference type="InterPro" id="IPR006127">
    <property type="entry name" value="ZnuA-like"/>
</dbReference>
<keyword evidence="10" id="KW-1185">Reference proteome</keyword>
<dbReference type="GO" id="GO:0030001">
    <property type="term" value="P:metal ion transport"/>
    <property type="evidence" value="ECO:0007669"/>
    <property type="project" value="InterPro"/>
</dbReference>
<organism evidence="9 10">
    <name type="scientific">Methylobacterium symbioticum</name>
    <dbReference type="NCBI Taxonomy" id="2584084"/>
    <lineage>
        <taxon>Bacteria</taxon>
        <taxon>Pseudomonadati</taxon>
        <taxon>Pseudomonadota</taxon>
        <taxon>Alphaproteobacteria</taxon>
        <taxon>Hyphomicrobiales</taxon>
        <taxon>Methylobacteriaceae</taxon>
        <taxon>Methylobacterium</taxon>
    </lineage>
</organism>
<dbReference type="PANTHER" id="PTHR42953">
    <property type="entry name" value="HIGH-AFFINITY ZINC UPTAKE SYSTEM PROTEIN ZNUA-RELATED"/>
    <property type="match status" value="1"/>
</dbReference>
<dbReference type="PRINTS" id="PR00690">
    <property type="entry name" value="ADHESNFAMILY"/>
</dbReference>
<dbReference type="InterPro" id="IPR006129">
    <property type="entry name" value="AdhesinB"/>
</dbReference>
<proteinExistence type="inferred from homology"/>
<evidence type="ECO:0000256" key="3">
    <source>
        <dbReference type="ARBA" id="ARBA00022448"/>
    </source>
</evidence>
<evidence type="ECO:0000256" key="1">
    <source>
        <dbReference type="ARBA" id="ARBA00004196"/>
    </source>
</evidence>
<dbReference type="SUPFAM" id="SSF53807">
    <property type="entry name" value="Helical backbone' metal receptor"/>
    <property type="match status" value="1"/>
</dbReference>
<dbReference type="GO" id="GO:0046872">
    <property type="term" value="F:metal ion binding"/>
    <property type="evidence" value="ECO:0007669"/>
    <property type="project" value="UniProtKB-KW"/>
</dbReference>
<protein>
    <submittedName>
        <fullName evidence="9">Manganese-binding lipoprotein MntA</fullName>
    </submittedName>
</protein>
<gene>
    <name evidence="9" type="primary">mntA</name>
    <name evidence="9" type="ORF">MET9862_01551</name>
</gene>
<dbReference type="Pfam" id="PF01297">
    <property type="entry name" value="ZnuA"/>
    <property type="match status" value="1"/>
</dbReference>
<dbReference type="Proteomes" id="UP000410984">
    <property type="component" value="Unassembled WGS sequence"/>
</dbReference>
<evidence type="ECO:0000256" key="4">
    <source>
        <dbReference type="ARBA" id="ARBA00022723"/>
    </source>
</evidence>
<dbReference type="InterPro" id="IPR006128">
    <property type="entry name" value="Lipoprotein_PsaA-like"/>
</dbReference>
<keyword evidence="5" id="KW-0732">Signal</keyword>
<evidence type="ECO:0000256" key="7">
    <source>
        <dbReference type="SAM" id="Coils"/>
    </source>
</evidence>
<comment type="similarity">
    <text evidence="2 6">Belongs to the bacterial solute-binding protein 9 family.</text>
</comment>
<dbReference type="PANTHER" id="PTHR42953:SF1">
    <property type="entry name" value="METAL-BINDING PROTEIN HI_0362-RELATED"/>
    <property type="match status" value="1"/>
</dbReference>
<keyword evidence="3 6" id="KW-0813">Transport</keyword>
<keyword evidence="4" id="KW-0479">Metal-binding</keyword>
<evidence type="ECO:0000313" key="10">
    <source>
        <dbReference type="Proteomes" id="UP000410984"/>
    </source>
</evidence>
<sequence length="314" mass="33044">MRVRFWMRRAAGGIGAFLLLVGLALPAAAEPLRAVATFSILADLVRQVGGTHVSVTSLVAPGADAHGYSPAPADSRALAQAQVIVVNGLGFEGWIDRLIRASGAKAPVVVASAGVRSLAGNPEHDHGEGPAHGADHPSEIDPHAWQSVANVKTYIANIRAGLAAADPAHAEDYARNADAYTASLDRLEDEIRATIAAIPPAHRRIITTHDSFGYFSAAYGLAFLAPQGVSTASEASPRDVARIIRQIRRDKVPAVFLETIADPRLMQQIARESGARIGGKVYSDSLSPPDGPAPTYLDMMRTNLGAFRAALGSE</sequence>
<dbReference type="CDD" id="cd01137">
    <property type="entry name" value="PsaA"/>
    <property type="match status" value="1"/>
</dbReference>
<dbReference type="EMBL" id="CABFPH010000015">
    <property type="protein sequence ID" value="VUD70977.1"/>
    <property type="molecule type" value="Genomic_DNA"/>
</dbReference>
<evidence type="ECO:0000256" key="6">
    <source>
        <dbReference type="RuleBase" id="RU003512"/>
    </source>
</evidence>
<dbReference type="GO" id="GO:0030313">
    <property type="term" value="C:cell envelope"/>
    <property type="evidence" value="ECO:0007669"/>
    <property type="project" value="UniProtKB-SubCell"/>
</dbReference>
<dbReference type="Gene3D" id="3.40.50.1980">
    <property type="entry name" value="Nitrogenase molybdenum iron protein domain"/>
    <property type="match status" value="2"/>
</dbReference>
<dbReference type="InterPro" id="IPR050492">
    <property type="entry name" value="Bact_metal-bind_prot9"/>
</dbReference>
<name>A0A509E9T4_9HYPH</name>
<keyword evidence="7" id="KW-0175">Coiled coil</keyword>
<comment type="subcellular location">
    <subcellularLocation>
        <location evidence="1">Cell envelope</location>
    </subcellularLocation>
</comment>
<evidence type="ECO:0000256" key="8">
    <source>
        <dbReference type="SAM" id="MobiDB-lite"/>
    </source>
</evidence>
<dbReference type="GO" id="GO:0007155">
    <property type="term" value="P:cell adhesion"/>
    <property type="evidence" value="ECO:0007669"/>
    <property type="project" value="InterPro"/>
</dbReference>
<evidence type="ECO:0000256" key="5">
    <source>
        <dbReference type="ARBA" id="ARBA00022729"/>
    </source>
</evidence>
<evidence type="ECO:0000313" key="9">
    <source>
        <dbReference type="EMBL" id="VUD70977.1"/>
    </source>
</evidence>
<feature type="region of interest" description="Disordered" evidence="8">
    <location>
        <begin position="119"/>
        <end position="141"/>
    </location>
</feature>
<dbReference type="PRINTS" id="PR00691">
    <property type="entry name" value="ADHESINB"/>
</dbReference>
<feature type="coiled-coil region" evidence="7">
    <location>
        <begin position="170"/>
        <end position="197"/>
    </location>
</feature>
<reference evidence="9 10" key="1">
    <citation type="submission" date="2019-06" db="EMBL/GenBank/DDBJ databases">
        <authorList>
            <person name="Rodrigo-Torres L."/>
            <person name="Arahal R. D."/>
            <person name="Lucena T."/>
        </authorList>
    </citation>
    <scope>NUCLEOTIDE SEQUENCE [LARGE SCALE GENOMIC DNA]</scope>
    <source>
        <strain evidence="9 10">SB0023/3</strain>
    </source>
</reference>
<accession>A0A509E9T4</accession>
<feature type="compositionally biased region" description="Basic and acidic residues" evidence="8">
    <location>
        <begin position="122"/>
        <end position="141"/>
    </location>
</feature>
<evidence type="ECO:0000256" key="2">
    <source>
        <dbReference type="ARBA" id="ARBA00011028"/>
    </source>
</evidence>
<keyword evidence="9" id="KW-0449">Lipoprotein</keyword>
<dbReference type="AlphaFoldDB" id="A0A509E9T4"/>